<feature type="domain" description="Cadherin" evidence="15">
    <location>
        <begin position="259"/>
        <end position="369"/>
    </location>
</feature>
<dbReference type="GO" id="GO:0060429">
    <property type="term" value="P:epithelium development"/>
    <property type="evidence" value="ECO:0007669"/>
    <property type="project" value="UniProtKB-ARBA"/>
</dbReference>
<dbReference type="InterPro" id="IPR002126">
    <property type="entry name" value="Cadherin-like_dom"/>
</dbReference>
<dbReference type="FunFam" id="2.60.40.60:FF:000143">
    <property type="entry name" value="FAT atypical cadherin 4"/>
    <property type="match status" value="1"/>
</dbReference>
<gene>
    <name evidence="16" type="primary">ft_1</name>
    <name evidence="16" type="ORF">FJT64_003139</name>
</gene>
<dbReference type="CDD" id="cd11304">
    <property type="entry name" value="Cadherin_repeat"/>
    <property type="match status" value="20"/>
</dbReference>
<keyword evidence="6" id="KW-0677">Repeat</keyword>
<name>A0A6A4WH74_AMPAM</name>
<evidence type="ECO:0000256" key="7">
    <source>
        <dbReference type="ARBA" id="ARBA00022837"/>
    </source>
</evidence>
<feature type="domain" description="Cadherin" evidence="15">
    <location>
        <begin position="1328"/>
        <end position="1432"/>
    </location>
</feature>
<feature type="domain" description="Cadherin" evidence="15">
    <location>
        <begin position="482"/>
        <end position="586"/>
    </location>
</feature>
<dbReference type="InterPro" id="IPR020894">
    <property type="entry name" value="Cadherin_CS"/>
</dbReference>
<evidence type="ECO:0000259" key="15">
    <source>
        <dbReference type="PROSITE" id="PS50268"/>
    </source>
</evidence>
<evidence type="ECO:0000256" key="1">
    <source>
        <dbReference type="ARBA" id="ARBA00004251"/>
    </source>
</evidence>
<dbReference type="PROSITE" id="PS50268">
    <property type="entry name" value="CADHERIN_2"/>
    <property type="match status" value="19"/>
</dbReference>
<dbReference type="Gene3D" id="2.60.40.60">
    <property type="entry name" value="Cadherins"/>
    <property type="match status" value="20"/>
</dbReference>
<feature type="domain" description="Cadherin" evidence="15">
    <location>
        <begin position="695"/>
        <end position="904"/>
    </location>
</feature>
<sequence length="2227" mass="243237">MELVQMRPLWLLLALLLQCLTSNAQGPGDRGGPIRSRAVREEYEPGGPSRAITTRVELEIEEGQPPDTLVGTIPIRPNFKYRFNEEPREFRLNATTGEIRTVGDLDRESLRSEKFDLVILSSQPTYPIEVRIVVLDVNDNAPVFPEPSIAISFSESVSTGTRVILDTASDGDAGENDVTTNYKIIGGNEDDNFKLVVTTNPSGETPYLHMETKGQLDREFKSFYQLNISAEDGGNPKLFGYLLVNITILDVNDNPPIFDHSDYTVSLNESVPPGSPVLQVMASDADDGDNARITYFLPDDQTQFEVDRETGVISTLDTLSCEQKCPGPVNCSKSCVFTVFARDHGSPQQNGRTYVTVNLLDANDHDPIVKFRYFPATAEHATVDENAQNGTVVAAVSVVDMDEGVNSETYIEITDGNQLGHFRLEKSQSFDIVRVNGVLDREKLNKYNLTIVATDRGSPPRSSTAFLIIQVNDINDHAPAFEKSEYSAVLSETVPVGTYVAGITATDEDTGINSNIYYAIVSGDDSQWFNIDVNTGLITTRTELDRELKDTVLLNITARDGGPNPKKAATQLKVNILDENDERPTFREPVVNISLSENTQPRTLVAIVEAVDNDQGTNGTVTYHFHDDVEEDYPGTFALGPSSGRVTTKTKLDREAMPNCVIKVIARDQGIPPVSSTATINLELQDVNDNSPEIYPQRYFVTVPEDMEKGSPVVKVTASDKDEGENAIISYEITEGDENTFEIERATGVVRLKGKLSRSAKSSYQLKVSAADMGGRRAQEDAVVDIVLESDQLRDLEFEKTGGYRFSVEEDPGKKTPDTGRVVGKVSVSNAPEGAEVAYAIVSGDRDGIFSMDAKSGEIKTARRIDREETATYNLKVVATSSGSYGSTVVNIDVDDVNDSPPRFKKTRTVAHVEERRPIGHEVFLSRAEDNDAGDNSKITYSLSKNPGGFFKIDSETGMIYLTKKLELVKQRQFDLEVTAVDGGTPPLNARQKIAMIIDDVNDHTPVFGHPSYEVSLLESTAVNDRFFSLTASDADEGKNGFISYEITHGNEQEKFGIFPDGFLYIKSALDREEWDYYAITVVATDHGDPPRSSTTSVVIHVIDVNDHSPVFANKTFNFYVAENEPPDSYVGKLLATDEDKGRNAELTFALASDATDFTVDPKSGFIKTLHYFDREALVIETGRDYITLEAVVRDNGASPRNDTAEVNIHIVDTNDNAPVFTRLPQSTQVSELASIGTLVARISATDADAALNGDVVYALVDGNEEGKFRVDASTGQLLVAGLLDREAQDRYVLTVAASDAAAEDSLTSTATVRVDVLDENDNQPEFTQTEASISIPETTEIGTELMQFQATDPDLGINQEVSFGIASGAGQGTFRIDTHTGTLFLDKALDFERQSVYNMNITASDAGKPRLTATITFSIFVRDVNDNPPSFPITAIVNQIPEGIEPGTEIVTVKASDADSGDNGRVEYSIARQEPRGDHFGIRPDKGVIYVKGPIDREVADTYRLTILATDLAQPPEKRLSAEKLATVIVDDINDSAPEFVSMSAAILPENSRRGYVVTTVRAEDPDASTNGRVTYELADGDRSLFQLDRLNGDLVLTRDLAVPAATYQVTVTATDEAAQSQRRATDTVITILGRAATPGPVFGEKQYRASVLENQPVGTSVLTVSATFPTSSLSDIEYYVTNVTARGRPTSRAFAVDTRRGVLSTAEVLDRESGLDQYEVEVTAILAHGVTPQVTSVKVVITVQDKNDSPPVFTSPRRGLAVTEDLPPGSEVVRFTASDADTLGRVRFSLVHGDAETFRLQPETGALVLLKALDRETRDEYSLTVRASDGEQDTDQTFELQVKDTNDNAPLFTESAYSFDVPEDAARGARVGTVTARDSDLDLNGRVTYTVISDWDNDVFSLDTTTGVFTLTSMLDYEQGDEAAELYSGHRAPAVVSGNRTGPAAEARMEAVTGFLRRSTTSSRYRPRTDGRPSLSSTVTVYINVLDLNDNEPLFDPQSYHDRVSEAVPPGTPVLHVSATDQDSGKRGQLRYSIAGGDPVGQFRISSNGTIFTALPLDREERASYQLLVLAEDMAESKEKRLSSSAQVSIVVEDVNDVEPQFVSPNETSVAENVPINTVVMAVKALDTDEGRNSYVEYALADPSAGPFTLGEIDGLLREEVFNLLMALGDDIDSYITEDVYYPHLKAKGQLDAVVMEGKDMAETENLEEALLLYGDGEHHICHDT</sequence>
<feature type="domain" description="Cadherin" evidence="15">
    <location>
        <begin position="905"/>
        <end position="1008"/>
    </location>
</feature>
<feature type="domain" description="Cadherin" evidence="15">
    <location>
        <begin position="1549"/>
        <end position="1644"/>
    </location>
</feature>
<dbReference type="FunFam" id="2.60.40.60:FF:000092">
    <property type="entry name" value="Protocadherin 8"/>
    <property type="match status" value="1"/>
</dbReference>
<dbReference type="InterPro" id="IPR015919">
    <property type="entry name" value="Cadherin-like_sf"/>
</dbReference>
<organism evidence="16 17">
    <name type="scientific">Amphibalanus amphitrite</name>
    <name type="common">Striped barnacle</name>
    <name type="synonym">Balanus amphitrite</name>
    <dbReference type="NCBI Taxonomy" id="1232801"/>
    <lineage>
        <taxon>Eukaryota</taxon>
        <taxon>Metazoa</taxon>
        <taxon>Ecdysozoa</taxon>
        <taxon>Arthropoda</taxon>
        <taxon>Crustacea</taxon>
        <taxon>Multicrustacea</taxon>
        <taxon>Cirripedia</taxon>
        <taxon>Thoracica</taxon>
        <taxon>Thoracicalcarea</taxon>
        <taxon>Balanomorpha</taxon>
        <taxon>Balanoidea</taxon>
        <taxon>Balanidae</taxon>
        <taxon>Amphibalaninae</taxon>
        <taxon>Amphibalanus</taxon>
    </lineage>
</organism>
<dbReference type="FunFam" id="2.60.40.60:FF:000108">
    <property type="entry name" value="FAT atypical cadherin 4"/>
    <property type="match status" value="1"/>
</dbReference>
<dbReference type="Pfam" id="PF00028">
    <property type="entry name" value="Cadherin"/>
    <property type="match status" value="18"/>
</dbReference>
<feature type="domain" description="Cadherin" evidence="15">
    <location>
        <begin position="1645"/>
        <end position="1755"/>
    </location>
</feature>
<comment type="caution">
    <text evidence="16">The sequence shown here is derived from an EMBL/GenBank/DDBJ whole genome shotgun (WGS) entry which is preliminary data.</text>
</comment>
<dbReference type="PRINTS" id="PR00205">
    <property type="entry name" value="CADHERIN"/>
</dbReference>
<evidence type="ECO:0000256" key="4">
    <source>
        <dbReference type="ARBA" id="ARBA00022692"/>
    </source>
</evidence>
<dbReference type="FunFam" id="2.60.40.60:FF:000154">
    <property type="entry name" value="FAT atypical cadherin 4"/>
    <property type="match status" value="1"/>
</dbReference>
<dbReference type="GO" id="GO:0005509">
    <property type="term" value="F:calcium ion binding"/>
    <property type="evidence" value="ECO:0007669"/>
    <property type="project" value="UniProtKB-UniRule"/>
</dbReference>
<dbReference type="SMART" id="SM00112">
    <property type="entry name" value="CA"/>
    <property type="match status" value="19"/>
</dbReference>
<feature type="domain" description="Cadherin" evidence="15">
    <location>
        <begin position="2104"/>
        <end position="2159"/>
    </location>
</feature>
<feature type="domain" description="Cadherin" evidence="15">
    <location>
        <begin position="145"/>
        <end position="258"/>
    </location>
</feature>
<dbReference type="EMBL" id="VIIS01001170">
    <property type="protein sequence ID" value="KAF0301371.1"/>
    <property type="molecule type" value="Genomic_DNA"/>
</dbReference>
<evidence type="ECO:0000256" key="8">
    <source>
        <dbReference type="ARBA" id="ARBA00022889"/>
    </source>
</evidence>
<evidence type="ECO:0000256" key="3">
    <source>
        <dbReference type="ARBA" id="ARBA00022536"/>
    </source>
</evidence>
<evidence type="ECO:0000256" key="14">
    <source>
        <dbReference type="SAM" id="SignalP"/>
    </source>
</evidence>
<feature type="signal peptide" evidence="14">
    <location>
        <begin position="1"/>
        <end position="24"/>
    </location>
</feature>
<keyword evidence="3" id="KW-0245">EGF-like domain</keyword>
<dbReference type="PANTHER" id="PTHR24026:SF136">
    <property type="entry name" value="PROTOCADHERIN-23"/>
    <property type="match status" value="1"/>
</dbReference>
<dbReference type="GO" id="GO:0009887">
    <property type="term" value="P:animal organ morphogenesis"/>
    <property type="evidence" value="ECO:0007669"/>
    <property type="project" value="UniProtKB-ARBA"/>
</dbReference>
<feature type="domain" description="Cadherin" evidence="15">
    <location>
        <begin position="587"/>
        <end position="694"/>
    </location>
</feature>
<feature type="domain" description="Cadherin" evidence="15">
    <location>
        <begin position="375"/>
        <end position="481"/>
    </location>
</feature>
<evidence type="ECO:0000256" key="12">
    <source>
        <dbReference type="ARBA" id="ARBA00023180"/>
    </source>
</evidence>
<accession>A0A6A4WH74</accession>
<dbReference type="GO" id="GO:0005886">
    <property type="term" value="C:plasma membrane"/>
    <property type="evidence" value="ECO:0007669"/>
    <property type="project" value="UniProtKB-SubCell"/>
</dbReference>
<keyword evidence="8" id="KW-0130">Cell adhesion</keyword>
<dbReference type="PANTHER" id="PTHR24026">
    <property type="entry name" value="FAT ATYPICAL CADHERIN-RELATED"/>
    <property type="match status" value="1"/>
</dbReference>
<feature type="domain" description="Cadherin" evidence="15">
    <location>
        <begin position="1440"/>
        <end position="1541"/>
    </location>
</feature>
<keyword evidence="2" id="KW-1003">Cell membrane</keyword>
<proteinExistence type="predicted"/>
<feature type="domain" description="Cadherin" evidence="15">
    <location>
        <begin position="1855"/>
        <end position="1997"/>
    </location>
</feature>
<keyword evidence="10" id="KW-0472">Membrane</keyword>
<dbReference type="SUPFAM" id="SSF49313">
    <property type="entry name" value="Cadherin-like"/>
    <property type="match status" value="20"/>
</dbReference>
<dbReference type="Pfam" id="PF25374">
    <property type="entry name" value="Cadherin_FAT4_N"/>
    <property type="match status" value="1"/>
</dbReference>
<keyword evidence="5 14" id="KW-0732">Signal</keyword>
<keyword evidence="7 13" id="KW-0106">Calcium</keyword>
<evidence type="ECO:0000256" key="10">
    <source>
        <dbReference type="ARBA" id="ARBA00023136"/>
    </source>
</evidence>
<evidence type="ECO:0000256" key="13">
    <source>
        <dbReference type="PROSITE-ProRule" id="PRU00043"/>
    </source>
</evidence>
<feature type="chain" id="PRO_5025426434" evidence="14">
    <location>
        <begin position="25"/>
        <end position="2227"/>
    </location>
</feature>
<dbReference type="GO" id="GO:0008104">
    <property type="term" value="P:intracellular protein localization"/>
    <property type="evidence" value="ECO:0007669"/>
    <property type="project" value="UniProtKB-ARBA"/>
</dbReference>
<protein>
    <submittedName>
        <fullName evidence="16">Cadherin-related tumor suppressor</fullName>
    </submittedName>
</protein>
<dbReference type="PROSITE" id="PS00232">
    <property type="entry name" value="CADHERIN_1"/>
    <property type="match status" value="9"/>
</dbReference>
<dbReference type="FunFam" id="2.60.40.60:FF:000015">
    <property type="entry name" value="FAT atypical cadherin 1"/>
    <property type="match status" value="1"/>
</dbReference>
<evidence type="ECO:0000256" key="6">
    <source>
        <dbReference type="ARBA" id="ARBA00022737"/>
    </source>
</evidence>
<dbReference type="FunFam" id="2.60.40.60:FF:000024">
    <property type="entry name" value="FAT atypical cadherin 3"/>
    <property type="match status" value="1"/>
</dbReference>
<keyword evidence="4" id="KW-0812">Transmembrane</keyword>
<feature type="domain" description="Cadherin" evidence="15">
    <location>
        <begin position="1222"/>
        <end position="1327"/>
    </location>
</feature>
<feature type="domain" description="Cadherin" evidence="15">
    <location>
        <begin position="66"/>
        <end position="144"/>
    </location>
</feature>
<dbReference type="FunFam" id="2.60.40.60:FF:000321">
    <property type="entry name" value="Cadherin-related tumor suppressor"/>
    <property type="match status" value="1"/>
</dbReference>
<evidence type="ECO:0000313" key="16">
    <source>
        <dbReference type="EMBL" id="KAF0301371.1"/>
    </source>
</evidence>
<dbReference type="GO" id="GO:0007156">
    <property type="term" value="P:homophilic cell adhesion via plasma membrane adhesion molecules"/>
    <property type="evidence" value="ECO:0007669"/>
    <property type="project" value="InterPro"/>
</dbReference>
<feature type="domain" description="Cadherin" evidence="15">
    <location>
        <begin position="1009"/>
        <end position="1112"/>
    </location>
</feature>
<keyword evidence="11" id="KW-1015">Disulfide bond</keyword>
<dbReference type="FunFam" id="2.60.40.60:FF:000007">
    <property type="entry name" value="Protocadherin alpha 2"/>
    <property type="match status" value="1"/>
</dbReference>
<evidence type="ECO:0000256" key="9">
    <source>
        <dbReference type="ARBA" id="ARBA00022989"/>
    </source>
</evidence>
<comment type="subcellular location">
    <subcellularLocation>
        <location evidence="1">Cell membrane</location>
        <topology evidence="1">Single-pass type I membrane protein</topology>
    </subcellularLocation>
</comment>
<keyword evidence="12" id="KW-0325">Glycoprotein</keyword>
<dbReference type="FunFam" id="2.60.40.60:FF:000134">
    <property type="entry name" value="protocadherin Fat 4"/>
    <property type="match status" value="1"/>
</dbReference>
<dbReference type="GO" id="GO:0048729">
    <property type="term" value="P:tissue morphogenesis"/>
    <property type="evidence" value="ECO:0007669"/>
    <property type="project" value="UniProtKB-ARBA"/>
</dbReference>
<feature type="domain" description="Cadherin" evidence="15">
    <location>
        <begin position="1113"/>
        <end position="1221"/>
    </location>
</feature>
<dbReference type="OrthoDB" id="6252479at2759"/>
<dbReference type="FunFam" id="2.60.40.60:FF:000081">
    <property type="entry name" value="protocadherin Fat 4"/>
    <property type="match status" value="1"/>
</dbReference>
<feature type="domain" description="Cadherin" evidence="15">
    <location>
        <begin position="1998"/>
        <end position="2104"/>
    </location>
</feature>
<dbReference type="GO" id="GO:0007399">
    <property type="term" value="P:nervous system development"/>
    <property type="evidence" value="ECO:0007669"/>
    <property type="project" value="UniProtKB-ARBA"/>
</dbReference>
<evidence type="ECO:0000256" key="11">
    <source>
        <dbReference type="ARBA" id="ARBA00023157"/>
    </source>
</evidence>
<evidence type="ECO:0000256" key="5">
    <source>
        <dbReference type="ARBA" id="ARBA00022729"/>
    </source>
</evidence>
<dbReference type="FunFam" id="2.60.40.60:FF:000020">
    <property type="entry name" value="Dachsous cadherin-related 1b"/>
    <property type="match status" value="4"/>
</dbReference>
<keyword evidence="9" id="KW-1133">Transmembrane helix</keyword>
<keyword evidence="17" id="KW-1185">Reference proteome</keyword>
<dbReference type="Proteomes" id="UP000440578">
    <property type="component" value="Unassembled WGS sequence"/>
</dbReference>
<evidence type="ECO:0000313" key="17">
    <source>
        <dbReference type="Proteomes" id="UP000440578"/>
    </source>
</evidence>
<feature type="domain" description="Cadherin" evidence="15">
    <location>
        <begin position="1756"/>
        <end position="1854"/>
    </location>
</feature>
<evidence type="ECO:0000256" key="2">
    <source>
        <dbReference type="ARBA" id="ARBA00022475"/>
    </source>
</evidence>
<reference evidence="16 17" key="1">
    <citation type="submission" date="2019-07" db="EMBL/GenBank/DDBJ databases">
        <title>Draft genome assembly of a fouling barnacle, Amphibalanus amphitrite (Darwin, 1854): The first reference genome for Thecostraca.</title>
        <authorList>
            <person name="Kim W."/>
        </authorList>
    </citation>
    <scope>NUCLEOTIDE SEQUENCE [LARGE SCALE GENOMIC DNA]</scope>
    <source>
        <strain evidence="16">SNU_AA5</strain>
        <tissue evidence="16">Soma without cirri and trophi</tissue>
    </source>
</reference>
<dbReference type="FunFam" id="2.60.40.60:FF:000033">
    <property type="entry name" value="FAT atypical cadherin 1"/>
    <property type="match status" value="2"/>
</dbReference>